<feature type="transmembrane region" description="Helical" evidence="2">
    <location>
        <begin position="27"/>
        <end position="50"/>
    </location>
</feature>
<keyword evidence="2" id="KW-0472">Membrane</keyword>
<dbReference type="EMBL" id="JAWDGP010007058">
    <property type="protein sequence ID" value="KAK3730760.1"/>
    <property type="molecule type" value="Genomic_DNA"/>
</dbReference>
<comment type="caution">
    <text evidence="3">The sequence shown here is derived from an EMBL/GenBank/DDBJ whole genome shotgun (WGS) entry which is preliminary data.</text>
</comment>
<dbReference type="FunFam" id="3.20.80.10:FF:000002">
    <property type="entry name" value="Heme-binding protein 2"/>
    <property type="match status" value="1"/>
</dbReference>
<dbReference type="PANTHER" id="PTHR11220">
    <property type="entry name" value="HEME-BINDING PROTEIN-RELATED"/>
    <property type="match status" value="1"/>
</dbReference>
<dbReference type="Proteomes" id="UP001283361">
    <property type="component" value="Unassembled WGS sequence"/>
</dbReference>
<organism evidence="3 4">
    <name type="scientific">Elysia crispata</name>
    <name type="common">lettuce slug</name>
    <dbReference type="NCBI Taxonomy" id="231223"/>
    <lineage>
        <taxon>Eukaryota</taxon>
        <taxon>Metazoa</taxon>
        <taxon>Spiralia</taxon>
        <taxon>Lophotrochozoa</taxon>
        <taxon>Mollusca</taxon>
        <taxon>Gastropoda</taxon>
        <taxon>Heterobranchia</taxon>
        <taxon>Euthyneura</taxon>
        <taxon>Panpulmonata</taxon>
        <taxon>Sacoglossa</taxon>
        <taxon>Placobranchoidea</taxon>
        <taxon>Plakobranchidae</taxon>
        <taxon>Elysia</taxon>
    </lineage>
</organism>
<proteinExistence type="inferred from homology"/>
<dbReference type="Gene3D" id="3.20.80.10">
    <property type="entry name" value="Regulatory factor, effector binding domain"/>
    <property type="match status" value="1"/>
</dbReference>
<dbReference type="AlphaFoldDB" id="A0AAE1CRM3"/>
<dbReference type="SUPFAM" id="SSF55136">
    <property type="entry name" value="Probable bacterial effector-binding domain"/>
    <property type="match status" value="1"/>
</dbReference>
<keyword evidence="4" id="KW-1185">Reference proteome</keyword>
<comment type="similarity">
    <text evidence="1">Belongs to the HEBP family.</text>
</comment>
<dbReference type="InterPro" id="IPR006917">
    <property type="entry name" value="SOUL_heme-bd"/>
</dbReference>
<dbReference type="PANTHER" id="PTHR11220:SF72">
    <property type="entry name" value="HEME-BINDING PROTEIN 2-LIKE ISOFORM X2"/>
    <property type="match status" value="1"/>
</dbReference>
<evidence type="ECO:0000256" key="1">
    <source>
        <dbReference type="ARBA" id="ARBA00009817"/>
    </source>
</evidence>
<gene>
    <name evidence="3" type="ORF">RRG08_015677</name>
</gene>
<name>A0AAE1CRM3_9GAST</name>
<keyword evidence="2" id="KW-1133">Transmembrane helix</keyword>
<sequence>MHLIIEDLPIKIKASASREHASSSNMWFSAFTCLSALIMAPGIFATSNILHSTLVRRFQHPVFPPTDNAPAFCNKLDCPVFTVVNKTEDYEERQYVASNWVTTNEQGVDYATASRVMFKKLYDYIDGTNVKHMKIKMTNPVLVQVEAGPGPACKSNFTQSFFVSTSMKDPPQPSDKTVFFSSFPSQKVFVRTFDGFATEPDWVKNAEALGKALGRDSRSFVQSSFFTAEYDSPFKVLNRHNEVWYIAM</sequence>
<accession>A0AAE1CRM3</accession>
<keyword evidence="2" id="KW-0812">Transmembrane</keyword>
<dbReference type="GO" id="GO:0020037">
    <property type="term" value="F:heme binding"/>
    <property type="evidence" value="ECO:0007669"/>
    <property type="project" value="TreeGrafter"/>
</dbReference>
<evidence type="ECO:0000313" key="3">
    <source>
        <dbReference type="EMBL" id="KAK3730760.1"/>
    </source>
</evidence>
<protein>
    <recommendedName>
        <fullName evidence="5">Heme-binding protein 2</fullName>
    </recommendedName>
</protein>
<reference evidence="3" key="1">
    <citation type="journal article" date="2023" name="G3 (Bethesda)">
        <title>A reference genome for the long-term kleptoplast-retaining sea slug Elysia crispata morphotype clarki.</title>
        <authorList>
            <person name="Eastman K.E."/>
            <person name="Pendleton A.L."/>
            <person name="Shaikh M.A."/>
            <person name="Suttiyut T."/>
            <person name="Ogas R."/>
            <person name="Tomko P."/>
            <person name="Gavelis G."/>
            <person name="Widhalm J.R."/>
            <person name="Wisecaver J.H."/>
        </authorList>
    </citation>
    <scope>NUCLEOTIDE SEQUENCE</scope>
    <source>
        <strain evidence="3">ECLA1</strain>
    </source>
</reference>
<evidence type="ECO:0000256" key="2">
    <source>
        <dbReference type="SAM" id="Phobius"/>
    </source>
</evidence>
<dbReference type="Pfam" id="PF04832">
    <property type="entry name" value="SOUL"/>
    <property type="match status" value="1"/>
</dbReference>
<evidence type="ECO:0000313" key="4">
    <source>
        <dbReference type="Proteomes" id="UP001283361"/>
    </source>
</evidence>
<dbReference type="InterPro" id="IPR011256">
    <property type="entry name" value="Reg_factor_effector_dom_sf"/>
</dbReference>
<evidence type="ECO:0008006" key="5">
    <source>
        <dbReference type="Google" id="ProtNLM"/>
    </source>
</evidence>